<dbReference type="SUPFAM" id="SSF53850">
    <property type="entry name" value="Periplasmic binding protein-like II"/>
    <property type="match status" value="1"/>
</dbReference>
<dbReference type="AlphaFoldDB" id="A0A3F3GYD1"/>
<feature type="domain" description="Solute-binding protein family 5" evidence="7">
    <location>
        <begin position="79"/>
        <end position="464"/>
    </location>
</feature>
<evidence type="ECO:0000256" key="6">
    <source>
        <dbReference type="SAM" id="SignalP"/>
    </source>
</evidence>
<dbReference type="PIRSF" id="PIRSF002741">
    <property type="entry name" value="MppA"/>
    <property type="match status" value="1"/>
</dbReference>
<dbReference type="CDD" id="cd08504">
    <property type="entry name" value="PBP2_OppA"/>
    <property type="match status" value="1"/>
</dbReference>
<keyword evidence="5" id="KW-0653">Protein transport</keyword>
<dbReference type="GO" id="GO:0015833">
    <property type="term" value="P:peptide transport"/>
    <property type="evidence" value="ECO:0007669"/>
    <property type="project" value="UniProtKB-KW"/>
</dbReference>
<dbReference type="PANTHER" id="PTHR30290">
    <property type="entry name" value="PERIPLASMIC BINDING COMPONENT OF ABC TRANSPORTER"/>
    <property type="match status" value="1"/>
</dbReference>
<gene>
    <name evidence="8" type="ORF">FPFC_040320</name>
</gene>
<keyword evidence="9" id="KW-1185">Reference proteome</keyword>
<dbReference type="GO" id="GO:1904680">
    <property type="term" value="F:peptide transmembrane transporter activity"/>
    <property type="evidence" value="ECO:0007669"/>
    <property type="project" value="TreeGrafter"/>
</dbReference>
<feature type="signal peptide" evidence="6">
    <location>
        <begin position="1"/>
        <end position="22"/>
    </location>
</feature>
<proteinExistence type="inferred from homology"/>
<accession>A0A3F3GYD1</accession>
<dbReference type="OrthoDB" id="403896at2"/>
<dbReference type="STRING" id="220714.SAMN05660469_0916"/>
<dbReference type="Pfam" id="PF00496">
    <property type="entry name" value="SBP_bac_5"/>
    <property type="match status" value="1"/>
</dbReference>
<dbReference type="InterPro" id="IPR039424">
    <property type="entry name" value="SBP_5"/>
</dbReference>
<evidence type="ECO:0000313" key="8">
    <source>
        <dbReference type="EMBL" id="GAP03042.1"/>
    </source>
</evidence>
<keyword evidence="3" id="KW-0813">Transport</keyword>
<dbReference type="Gene3D" id="3.90.76.10">
    <property type="entry name" value="Dipeptide-binding Protein, Domain 1"/>
    <property type="match status" value="1"/>
</dbReference>
<dbReference type="InterPro" id="IPR030678">
    <property type="entry name" value="Peptide/Ni-bd"/>
</dbReference>
<reference evidence="8 9" key="1">
    <citation type="journal article" date="2015" name="BMC Genomics">
        <title>Comparative genomics of Fructobacillus spp. and Leuconostoc spp. reveals niche-specific evolution of Fructobacillus spp.</title>
        <authorList>
            <person name="Endo A."/>
            <person name="Tanizawa Y."/>
            <person name="Tanaka N."/>
            <person name="Maeno S."/>
            <person name="Kumar H."/>
            <person name="Shiwa Y."/>
            <person name="Okada S."/>
            <person name="Yoshikawa H."/>
            <person name="Dicks L."/>
            <person name="Nakagawa J."/>
            <person name="Arita M."/>
        </authorList>
    </citation>
    <scope>NUCLEOTIDE SEQUENCE [LARGE SCALE GENOMIC DNA]</scope>
    <source>
        <strain evidence="8 9">DSM 15468</strain>
    </source>
</reference>
<dbReference type="Proteomes" id="UP000061227">
    <property type="component" value="Unassembled WGS sequence"/>
</dbReference>
<evidence type="ECO:0000256" key="5">
    <source>
        <dbReference type="ARBA" id="ARBA00022856"/>
    </source>
</evidence>
<evidence type="ECO:0000256" key="3">
    <source>
        <dbReference type="ARBA" id="ARBA00022448"/>
    </source>
</evidence>
<dbReference type="GO" id="GO:0042597">
    <property type="term" value="C:periplasmic space"/>
    <property type="evidence" value="ECO:0007669"/>
    <property type="project" value="UniProtKB-ARBA"/>
</dbReference>
<dbReference type="InterPro" id="IPR000914">
    <property type="entry name" value="SBP_5_dom"/>
</dbReference>
<dbReference type="GO" id="GO:0043190">
    <property type="term" value="C:ATP-binding cassette (ABC) transporter complex"/>
    <property type="evidence" value="ECO:0007669"/>
    <property type="project" value="InterPro"/>
</dbReference>
<protein>
    <submittedName>
        <fullName evidence="8">ABC-type oligopeptide transport system, periplasmic component</fullName>
    </submittedName>
</protein>
<dbReference type="FunFam" id="3.90.76.10:FF:000001">
    <property type="entry name" value="Oligopeptide ABC transporter substrate-binding protein"/>
    <property type="match status" value="1"/>
</dbReference>
<comment type="subcellular location">
    <subcellularLocation>
        <location evidence="1">Cell envelope</location>
    </subcellularLocation>
</comment>
<organism evidence="8 9">
    <name type="scientific">Fructobacillus pseudoficulneus</name>
    <dbReference type="NCBI Taxonomy" id="220714"/>
    <lineage>
        <taxon>Bacteria</taxon>
        <taxon>Bacillati</taxon>
        <taxon>Bacillota</taxon>
        <taxon>Bacilli</taxon>
        <taxon>Lactobacillales</taxon>
        <taxon>Lactobacillaceae</taxon>
        <taxon>Fructobacillus</taxon>
    </lineage>
</organism>
<sequence length="546" mass="60408">MQKWQKWTTAAVLVLAIGAGFAVTGHSSSSAPKKDSVLNYSLDGDVQTLDISKSVDQYSTTIIGNTESNLLRLNAKGDPVPDLAKSYSVSSDGLTYTVQLRSGLKWSDGSALTAKDFVYSWQRLADPKTGSEYAYLTSGVKNADDIMAGKKPVSSLGVSAKGNTLTFKLEKPMQQFKYLLSFAQLMPQKESFVQSEGSKYGTSAKEQIYSGPYKLVGWTGTNESFKIVKNPNYWDAKNVKTKQVNWQVIKNAETGVQLYKQGKLDRAKIYGTPEIYEANKNNKAATTTPLAVASYLEYNQASNPYLQNEKIRQALNLATNRKTLASQASGNTRYAATGLVPKNLVKAANGEDLSTYINPHYQYDTDQAKKLFKKGLQEVNKGKMTVTIETDADAVVSKNTVDFLKQSWESTFGSDITVNEKIVPIKQRMQDASNGNFDITLTNWTGDYQDGVSYYNMFKDPTTGTNNGKFKNQAFTDAVNKAENQDANNASARDNDFKQAELALKDQANLNPLYSWKRIILNRPSVKNVVVNPTGLQLDLTHAYRE</sequence>
<dbReference type="Gene3D" id="3.10.105.10">
    <property type="entry name" value="Dipeptide-binding Protein, Domain 3"/>
    <property type="match status" value="1"/>
</dbReference>
<keyword evidence="4 6" id="KW-0732">Signal</keyword>
<evidence type="ECO:0000256" key="4">
    <source>
        <dbReference type="ARBA" id="ARBA00022729"/>
    </source>
</evidence>
<name>A0A3F3GYD1_9LACO</name>
<dbReference type="RefSeq" id="WP_059378301.1">
    <property type="nucleotide sequence ID" value="NZ_DF968066.1"/>
</dbReference>
<dbReference type="EMBL" id="DF968066">
    <property type="protein sequence ID" value="GAP03042.1"/>
    <property type="molecule type" value="Genomic_DNA"/>
</dbReference>
<evidence type="ECO:0000313" key="9">
    <source>
        <dbReference type="Proteomes" id="UP000061227"/>
    </source>
</evidence>
<dbReference type="GO" id="GO:0030313">
    <property type="term" value="C:cell envelope"/>
    <property type="evidence" value="ECO:0007669"/>
    <property type="project" value="UniProtKB-SubCell"/>
</dbReference>
<evidence type="ECO:0000259" key="7">
    <source>
        <dbReference type="Pfam" id="PF00496"/>
    </source>
</evidence>
<dbReference type="Gene3D" id="3.40.190.10">
    <property type="entry name" value="Periplasmic binding protein-like II"/>
    <property type="match status" value="1"/>
</dbReference>
<comment type="similarity">
    <text evidence="2">Belongs to the bacterial solute-binding protein 5 family.</text>
</comment>
<keyword evidence="5" id="KW-0571">Peptide transport</keyword>
<feature type="chain" id="PRO_5039478886" evidence="6">
    <location>
        <begin position="23"/>
        <end position="546"/>
    </location>
</feature>
<dbReference type="PANTHER" id="PTHR30290:SF10">
    <property type="entry name" value="PERIPLASMIC OLIGOPEPTIDE-BINDING PROTEIN-RELATED"/>
    <property type="match status" value="1"/>
</dbReference>
<evidence type="ECO:0000256" key="1">
    <source>
        <dbReference type="ARBA" id="ARBA00004196"/>
    </source>
</evidence>
<evidence type="ECO:0000256" key="2">
    <source>
        <dbReference type="ARBA" id="ARBA00005695"/>
    </source>
</evidence>